<dbReference type="SUPFAM" id="SSF55729">
    <property type="entry name" value="Acyl-CoA N-acyltransferases (Nat)"/>
    <property type="match status" value="1"/>
</dbReference>
<organism evidence="2 3">
    <name type="scientific">Bacillus yunxiaonensis</name>
    <dbReference type="NCBI Taxonomy" id="3127665"/>
    <lineage>
        <taxon>Bacteria</taxon>
        <taxon>Bacillati</taxon>
        <taxon>Bacillota</taxon>
        <taxon>Bacilli</taxon>
        <taxon>Bacillales</taxon>
        <taxon>Bacillaceae</taxon>
        <taxon>Bacillus</taxon>
    </lineage>
</organism>
<dbReference type="Proteomes" id="UP001367922">
    <property type="component" value="Unassembled WGS sequence"/>
</dbReference>
<dbReference type="CDD" id="cd04301">
    <property type="entry name" value="NAT_SF"/>
    <property type="match status" value="1"/>
</dbReference>
<protein>
    <submittedName>
        <fullName evidence="2">GNAT family N-acetyltransferase</fullName>
        <ecNumber evidence="2">2.3.1.-</ecNumber>
    </submittedName>
</protein>
<evidence type="ECO:0000313" key="2">
    <source>
        <dbReference type="EMBL" id="MEI4827883.1"/>
    </source>
</evidence>
<dbReference type="InterPro" id="IPR016181">
    <property type="entry name" value="Acyl_CoA_acyltransferase"/>
</dbReference>
<dbReference type="EMBL" id="JBAWSV010000001">
    <property type="protein sequence ID" value="MEI4827883.1"/>
    <property type="molecule type" value="Genomic_DNA"/>
</dbReference>
<feature type="domain" description="N-acetyltransferase" evidence="1">
    <location>
        <begin position="14"/>
        <end position="48"/>
    </location>
</feature>
<dbReference type="EC" id="2.3.1.-" evidence="2"/>
<dbReference type="Gene3D" id="3.40.630.30">
    <property type="match status" value="1"/>
</dbReference>
<evidence type="ECO:0000259" key="1">
    <source>
        <dbReference type="Pfam" id="PF00583"/>
    </source>
</evidence>
<gene>
    <name evidence="2" type="ORF">WAX78_00140</name>
</gene>
<proteinExistence type="predicted"/>
<dbReference type="InterPro" id="IPR000182">
    <property type="entry name" value="GNAT_dom"/>
</dbReference>
<reference evidence="2 3" key="1">
    <citation type="submission" date="2024-01" db="EMBL/GenBank/DDBJ databases">
        <title>Seven novel Bacillus-like species.</title>
        <authorList>
            <person name="Liu G."/>
        </authorList>
    </citation>
    <scope>NUCLEOTIDE SEQUENCE [LARGE SCALE GENOMIC DNA]</scope>
    <source>
        <strain evidence="2 3">FJAT-53711</strain>
    </source>
</reference>
<accession>A0ABU8FPI0</accession>
<dbReference type="Pfam" id="PF00583">
    <property type="entry name" value="Acetyltransf_1"/>
    <property type="match status" value="1"/>
</dbReference>
<sequence>MAMKEKHFYSWIGGVHPTYRKQGISSKLMRMQHKWCKENGYKTIQTKTKNKWRNMLMLNIKHEFNIIGTYTDEKGETKIILEKTL</sequence>
<keyword evidence="2" id="KW-0012">Acyltransferase</keyword>
<dbReference type="GO" id="GO:0016746">
    <property type="term" value="F:acyltransferase activity"/>
    <property type="evidence" value="ECO:0007669"/>
    <property type="project" value="UniProtKB-KW"/>
</dbReference>
<comment type="caution">
    <text evidence="2">The sequence shown here is derived from an EMBL/GenBank/DDBJ whole genome shotgun (WGS) entry which is preliminary data.</text>
</comment>
<keyword evidence="2" id="KW-0808">Transferase</keyword>
<evidence type="ECO:0000313" key="3">
    <source>
        <dbReference type="Proteomes" id="UP001367922"/>
    </source>
</evidence>
<name>A0ABU8FPI0_9BACI</name>
<keyword evidence="3" id="KW-1185">Reference proteome</keyword>